<dbReference type="Proteomes" id="UP000534207">
    <property type="component" value="Unassembled WGS sequence"/>
</dbReference>
<keyword evidence="2" id="KW-0472">Membrane</keyword>
<gene>
    <name evidence="3" type="ORF">HX827_01600</name>
</gene>
<dbReference type="EMBL" id="JACASW010000002">
    <property type="protein sequence ID" value="NWK06021.1"/>
    <property type="molecule type" value="Genomic_DNA"/>
</dbReference>
<evidence type="ECO:0000313" key="4">
    <source>
        <dbReference type="Proteomes" id="UP000534207"/>
    </source>
</evidence>
<dbReference type="AlphaFoldDB" id="A0A7K4NSY4"/>
<proteinExistence type="predicted"/>
<reference evidence="3 4" key="1">
    <citation type="journal article" date="2019" name="Environ. Microbiol.">
        <title>Genomics insights into ecotype formation of ammonia-oxidizing archaea in the deep ocean.</title>
        <authorList>
            <person name="Wang Y."/>
            <person name="Huang J.M."/>
            <person name="Cui G.J."/>
            <person name="Nunoura T."/>
            <person name="Takaki Y."/>
            <person name="Li W.L."/>
            <person name="Li J."/>
            <person name="Gao Z.M."/>
            <person name="Takai K."/>
            <person name="Zhang A.Q."/>
            <person name="Stepanauskas R."/>
        </authorList>
    </citation>
    <scope>NUCLEOTIDE SEQUENCE [LARGE SCALE GENOMIC DNA]</scope>
    <source>
        <strain evidence="3 4">G13</strain>
    </source>
</reference>
<organism evidence="3 4">
    <name type="scientific">Marine Group I thaumarchaeote</name>
    <dbReference type="NCBI Taxonomy" id="2511932"/>
    <lineage>
        <taxon>Archaea</taxon>
        <taxon>Nitrososphaerota</taxon>
        <taxon>Marine Group I</taxon>
    </lineage>
</organism>
<comment type="caution">
    <text evidence="3">The sequence shown here is derived from an EMBL/GenBank/DDBJ whole genome shotgun (WGS) entry which is preliminary data.</text>
</comment>
<name>A0A7K4NSY4_9ARCH</name>
<evidence type="ECO:0000313" key="3">
    <source>
        <dbReference type="EMBL" id="NWK06021.1"/>
    </source>
</evidence>
<accession>A0A7K4NSY4</accession>
<feature type="transmembrane region" description="Helical" evidence="2">
    <location>
        <begin position="27"/>
        <end position="50"/>
    </location>
</feature>
<feature type="region of interest" description="Disordered" evidence="1">
    <location>
        <begin position="1"/>
        <end position="23"/>
    </location>
</feature>
<evidence type="ECO:0000256" key="1">
    <source>
        <dbReference type="SAM" id="MobiDB-lite"/>
    </source>
</evidence>
<sequence length="193" mass="20457">MTDGALPKGMEKGSSSSAPKKRGADKMGISVAIGITAVALIIGIGFTGVIPMGDETFSFMEPTPSAPIVQEKPTTPVIQQAPSATYSPMKSSSYVTSDRNLIDQLDWSISTGDVMSMHLDKGSSSLVIQTITADDGELFVGLNADYIGSDDGTFFILVDNQEHEDYEQAGMDLYIDLPAGAETVEIFGSYIIS</sequence>
<evidence type="ECO:0000256" key="2">
    <source>
        <dbReference type="SAM" id="Phobius"/>
    </source>
</evidence>
<keyword evidence="2" id="KW-1133">Transmembrane helix</keyword>
<protein>
    <submittedName>
        <fullName evidence="3">Uncharacterized protein</fullName>
    </submittedName>
</protein>
<keyword evidence="2" id="KW-0812">Transmembrane</keyword>